<dbReference type="Proteomes" id="UP001165289">
    <property type="component" value="Unassembled WGS sequence"/>
</dbReference>
<dbReference type="Gene3D" id="3.30.230.70">
    <property type="entry name" value="GHMP Kinase, N-terminal domain"/>
    <property type="match status" value="2"/>
</dbReference>
<dbReference type="GO" id="GO:0004654">
    <property type="term" value="F:polyribonucleotide nucleotidyltransferase activity"/>
    <property type="evidence" value="ECO:0007669"/>
    <property type="project" value="UniProtKB-EC"/>
</dbReference>
<keyword evidence="5" id="KW-0694">RNA-binding</keyword>
<dbReference type="InterPro" id="IPR001247">
    <property type="entry name" value="ExoRNase_PH_dom1"/>
</dbReference>
<dbReference type="Pfam" id="PF01138">
    <property type="entry name" value="RNase_PH"/>
    <property type="match status" value="2"/>
</dbReference>
<dbReference type="AlphaFoldDB" id="A0AAV7KJU6"/>
<dbReference type="GO" id="GO:0000958">
    <property type="term" value="P:mitochondrial mRNA catabolic process"/>
    <property type="evidence" value="ECO:0007669"/>
    <property type="project" value="TreeGrafter"/>
</dbReference>
<dbReference type="EMBL" id="JAKMXF010000022">
    <property type="protein sequence ID" value="KAI6661030.1"/>
    <property type="molecule type" value="Genomic_DNA"/>
</dbReference>
<dbReference type="PROSITE" id="PS50126">
    <property type="entry name" value="S1"/>
    <property type="match status" value="1"/>
</dbReference>
<name>A0AAV7KJU6_9METZ</name>
<keyword evidence="8" id="KW-1185">Reference proteome</keyword>
<dbReference type="InterPro" id="IPR015847">
    <property type="entry name" value="ExoRNase_PH_dom2"/>
</dbReference>
<dbReference type="EC" id="2.7.7.8" evidence="2"/>
<evidence type="ECO:0000256" key="4">
    <source>
        <dbReference type="ARBA" id="ARBA00022695"/>
    </source>
</evidence>
<proteinExistence type="inferred from homology"/>
<comment type="caution">
    <text evidence="7">The sequence shown here is derived from an EMBL/GenBank/DDBJ whole genome shotgun (WGS) entry which is preliminary data.</text>
</comment>
<feature type="domain" description="S1 motif" evidence="6">
    <location>
        <begin position="654"/>
        <end position="725"/>
    </location>
</feature>
<dbReference type="GO" id="GO:0000965">
    <property type="term" value="P:mitochondrial RNA 3'-end processing"/>
    <property type="evidence" value="ECO:0007669"/>
    <property type="project" value="TreeGrafter"/>
</dbReference>
<evidence type="ECO:0000313" key="7">
    <source>
        <dbReference type="EMBL" id="KAI6661030.1"/>
    </source>
</evidence>
<dbReference type="InterPro" id="IPR036345">
    <property type="entry name" value="ExoRNase_PH_dom2_sf"/>
</dbReference>
<protein>
    <recommendedName>
        <fullName evidence="2">polyribonucleotide nucleotidyltransferase</fullName>
        <ecNumber evidence="2">2.7.7.8</ecNumber>
    </recommendedName>
</protein>
<dbReference type="PANTHER" id="PTHR11252:SF0">
    <property type="entry name" value="POLYRIBONUCLEOTIDE NUCLEOTIDYLTRANSFERASE 1, MITOCHONDRIAL"/>
    <property type="match status" value="1"/>
</dbReference>
<sequence>MNRYLIHLCSPRYFSTLPVVSHKFSLSGKRWEISRGLLAHHADSATLVHFGNTAVLAAIFSETQQNNNTNMSNPFTTDYSEKHHISTDLSQKYFLRSSRHFEKFALISRSIDRTIRPILPPLTSNLNLSCVLLASDGTHDPEIAAINAASAALSLTCTPGMHTCAAVRVGLVNNCWVINPNRFELRNSEANYIVSCTEEGISMIQGSSKELSLSQFCEMLSIAYQHCIEFIKHLDALKAATNPTFQLSVQSPDELLDQTLYSKMKDNYFDCIKSNLSSTLPKLQRGKQSTNITNNLRASALEVIPTLSVSAFEQLRTVLFRAALRENAIVHGVRPGARSSDHIRELSAGLSPLKATHGSAIFQRGETQILSSLSLLPPTFSYDLETGTEIINTLSVDNFCLRYSNPDYAVRDSKSRGMASRRELGHSRLAESAFLTLLPTSFPFSVNLFCDVQSSSGSTSMSSICGASLAILDGGIPLKSVAAGVATGLILGDNYQTDGTHCILSDIQGIEDALGNMDLKVGGTREGITACQLDIKEFNGMSIDLIGRCLDRSWGDRHKILDFMENVISVHRPSLKCNAPVSSVINSKSKTDALTSPGWRYKVRKLEESLGVFIYTLSPSRLYLFGASSEKHSEALRTIHTILEQQAVPELEFGALYRAKVLHVRQYGLMVELYPNQEEPSFVPNSQLHPSGILANSLAFKPDDVIIVKYFGIEPISGRLRISRKAAMCPYEKEPVQLF</sequence>
<dbReference type="InterPro" id="IPR012162">
    <property type="entry name" value="PNPase"/>
</dbReference>
<dbReference type="GO" id="GO:0005829">
    <property type="term" value="C:cytosol"/>
    <property type="evidence" value="ECO:0007669"/>
    <property type="project" value="TreeGrafter"/>
</dbReference>
<dbReference type="GO" id="GO:0003723">
    <property type="term" value="F:RNA binding"/>
    <property type="evidence" value="ECO:0007669"/>
    <property type="project" value="UniProtKB-KW"/>
</dbReference>
<dbReference type="SUPFAM" id="SSF55666">
    <property type="entry name" value="Ribonuclease PH domain 2-like"/>
    <property type="match status" value="2"/>
</dbReference>
<evidence type="ECO:0000256" key="5">
    <source>
        <dbReference type="ARBA" id="ARBA00022884"/>
    </source>
</evidence>
<evidence type="ECO:0000259" key="6">
    <source>
        <dbReference type="PROSITE" id="PS50126"/>
    </source>
</evidence>
<evidence type="ECO:0000256" key="3">
    <source>
        <dbReference type="ARBA" id="ARBA00022679"/>
    </source>
</evidence>
<dbReference type="InterPro" id="IPR020568">
    <property type="entry name" value="Ribosomal_Su5_D2-typ_SF"/>
</dbReference>
<evidence type="ECO:0000256" key="2">
    <source>
        <dbReference type="ARBA" id="ARBA00012416"/>
    </source>
</evidence>
<dbReference type="InterPro" id="IPR003029">
    <property type="entry name" value="S1_domain"/>
</dbReference>
<dbReference type="Gene3D" id="2.40.50.140">
    <property type="entry name" value="Nucleic acid-binding proteins"/>
    <property type="match status" value="1"/>
</dbReference>
<dbReference type="SUPFAM" id="SSF50249">
    <property type="entry name" value="Nucleic acid-binding proteins"/>
    <property type="match status" value="1"/>
</dbReference>
<dbReference type="GO" id="GO:0000175">
    <property type="term" value="F:3'-5'-RNA exonuclease activity"/>
    <property type="evidence" value="ECO:0007669"/>
    <property type="project" value="TreeGrafter"/>
</dbReference>
<dbReference type="PANTHER" id="PTHR11252">
    <property type="entry name" value="POLYRIBONUCLEOTIDE NUCLEOTIDYLTRANSFERASE"/>
    <property type="match status" value="1"/>
</dbReference>
<evidence type="ECO:0000256" key="1">
    <source>
        <dbReference type="ARBA" id="ARBA00007404"/>
    </source>
</evidence>
<evidence type="ECO:0000313" key="8">
    <source>
        <dbReference type="Proteomes" id="UP001165289"/>
    </source>
</evidence>
<dbReference type="SUPFAM" id="SSF54211">
    <property type="entry name" value="Ribosomal protein S5 domain 2-like"/>
    <property type="match status" value="2"/>
</dbReference>
<gene>
    <name evidence="7" type="ORF">LOD99_13752</name>
</gene>
<organism evidence="7 8">
    <name type="scientific">Oopsacas minuta</name>
    <dbReference type="NCBI Taxonomy" id="111878"/>
    <lineage>
        <taxon>Eukaryota</taxon>
        <taxon>Metazoa</taxon>
        <taxon>Porifera</taxon>
        <taxon>Hexactinellida</taxon>
        <taxon>Hexasterophora</taxon>
        <taxon>Lyssacinosida</taxon>
        <taxon>Leucopsacidae</taxon>
        <taxon>Oopsacas</taxon>
    </lineage>
</organism>
<accession>A0AAV7KJU6</accession>
<dbReference type="Pfam" id="PF03725">
    <property type="entry name" value="RNase_PH_C"/>
    <property type="match status" value="1"/>
</dbReference>
<keyword evidence="3" id="KW-0808">Transferase</keyword>
<dbReference type="InterPro" id="IPR012340">
    <property type="entry name" value="NA-bd_OB-fold"/>
</dbReference>
<keyword evidence="4" id="KW-0548">Nucleotidyltransferase</keyword>
<reference evidence="7 8" key="1">
    <citation type="journal article" date="2023" name="BMC Biol.">
        <title>The compact genome of the sponge Oopsacas minuta (Hexactinellida) is lacking key metazoan core genes.</title>
        <authorList>
            <person name="Santini S."/>
            <person name="Schenkelaars Q."/>
            <person name="Jourda C."/>
            <person name="Duchesne M."/>
            <person name="Belahbib H."/>
            <person name="Rocher C."/>
            <person name="Selva M."/>
            <person name="Riesgo A."/>
            <person name="Vervoort M."/>
            <person name="Leys S.P."/>
            <person name="Kodjabachian L."/>
            <person name="Le Bivic A."/>
            <person name="Borchiellini C."/>
            <person name="Claverie J.M."/>
            <person name="Renard E."/>
        </authorList>
    </citation>
    <scope>NUCLEOTIDE SEQUENCE [LARGE SCALE GENOMIC DNA]</scope>
    <source>
        <strain evidence="7">SPO-2</strain>
    </source>
</reference>
<comment type="similarity">
    <text evidence="1">Belongs to the polyribonucleotide nucleotidyltransferase family.</text>
</comment>
<dbReference type="InterPro" id="IPR027408">
    <property type="entry name" value="PNPase/RNase_PH_dom_sf"/>
</dbReference>
<dbReference type="GO" id="GO:0005739">
    <property type="term" value="C:mitochondrion"/>
    <property type="evidence" value="ECO:0007669"/>
    <property type="project" value="TreeGrafter"/>
</dbReference>